<keyword evidence="1" id="KW-0472">Membrane</keyword>
<feature type="transmembrane region" description="Helical" evidence="1">
    <location>
        <begin position="6"/>
        <end position="24"/>
    </location>
</feature>
<organism evidence="2 3">
    <name type="scientific">Methylophaga lonarensis MPL</name>
    <dbReference type="NCBI Taxonomy" id="1286106"/>
    <lineage>
        <taxon>Bacteria</taxon>
        <taxon>Pseudomonadati</taxon>
        <taxon>Pseudomonadota</taxon>
        <taxon>Gammaproteobacteria</taxon>
        <taxon>Thiotrichales</taxon>
        <taxon>Piscirickettsiaceae</taxon>
        <taxon>Methylophaga</taxon>
    </lineage>
</organism>
<evidence type="ECO:0000256" key="1">
    <source>
        <dbReference type="SAM" id="Phobius"/>
    </source>
</evidence>
<dbReference type="STRING" id="1286106.MPL1_11573"/>
<feature type="transmembrane region" description="Helical" evidence="1">
    <location>
        <begin position="71"/>
        <end position="90"/>
    </location>
</feature>
<gene>
    <name evidence="2" type="ORF">MPL1_11573</name>
</gene>
<dbReference type="RefSeq" id="WP_009727269.1">
    <property type="nucleotide sequence ID" value="NZ_APHR01000067.1"/>
</dbReference>
<name>M7PE60_9GAMM</name>
<keyword evidence="3" id="KW-1185">Reference proteome</keyword>
<dbReference type="EMBL" id="APHR01000067">
    <property type="protein sequence ID" value="EMR12195.1"/>
    <property type="molecule type" value="Genomic_DNA"/>
</dbReference>
<dbReference type="Proteomes" id="UP000012019">
    <property type="component" value="Unassembled WGS sequence"/>
</dbReference>
<sequence length="119" mass="12716">MPVFMVMLSGLLIHYLAMGLLSLAMPKHFAQLNLDPLVVSEQRLLRASGWVLLLAGFYPIIQLWGAATGTVFGLGLLSLAGLLWIVLFSLRPLIAMVSLAVAACLGLALVLIDLFAIGV</sequence>
<accession>M7PE60</accession>
<comment type="caution">
    <text evidence="2">The sequence shown here is derived from an EMBL/GenBank/DDBJ whole genome shotgun (WGS) entry which is preliminary data.</text>
</comment>
<protein>
    <submittedName>
        <fullName evidence="2">Iron uptake protein</fullName>
    </submittedName>
</protein>
<reference evidence="2 3" key="1">
    <citation type="journal article" date="2013" name="Genome Announc.">
        <title>Draft Genome Sequence of Methylophaga lonarensis MPLT, a Haloalkaliphilic (Non-Methane-Utilizing) Methylotroph.</title>
        <authorList>
            <person name="Shetty S.A."/>
            <person name="Marathe N.P."/>
            <person name="Munot H."/>
            <person name="Antony C.P."/>
            <person name="Dhotre D.P."/>
            <person name="Murrell J.C."/>
            <person name="Shouche Y.S."/>
        </authorList>
    </citation>
    <scope>NUCLEOTIDE SEQUENCE [LARGE SCALE GENOMIC DNA]</scope>
    <source>
        <strain evidence="2 3">MPL</strain>
    </source>
</reference>
<keyword evidence="1" id="KW-1133">Transmembrane helix</keyword>
<dbReference type="OrthoDB" id="6271873at2"/>
<dbReference type="PATRIC" id="fig|1286106.3.peg.2315"/>
<dbReference type="InterPro" id="IPR021762">
    <property type="entry name" value="DUF3325"/>
</dbReference>
<feature type="transmembrane region" description="Helical" evidence="1">
    <location>
        <begin position="44"/>
        <end position="65"/>
    </location>
</feature>
<evidence type="ECO:0000313" key="2">
    <source>
        <dbReference type="EMBL" id="EMR12195.1"/>
    </source>
</evidence>
<evidence type="ECO:0000313" key="3">
    <source>
        <dbReference type="Proteomes" id="UP000012019"/>
    </source>
</evidence>
<dbReference type="Pfam" id="PF11804">
    <property type="entry name" value="DUF3325"/>
    <property type="match status" value="1"/>
</dbReference>
<proteinExistence type="predicted"/>
<dbReference type="AlphaFoldDB" id="M7PE60"/>
<feature type="transmembrane region" description="Helical" evidence="1">
    <location>
        <begin position="97"/>
        <end position="117"/>
    </location>
</feature>
<keyword evidence="1" id="KW-0812">Transmembrane</keyword>